<reference evidence="1 2" key="1">
    <citation type="submission" date="2017-01" db="EMBL/GenBank/DDBJ databases">
        <authorList>
            <person name="Mah S.A."/>
            <person name="Swanson W.J."/>
            <person name="Moy G.W."/>
            <person name="Vacquier V.D."/>
        </authorList>
    </citation>
    <scope>NUCLEOTIDE SEQUENCE [LARGE SCALE GENOMIC DNA]</scope>
    <source>
        <strain evidence="1 2">GSMNP</strain>
    </source>
</reference>
<comment type="caution">
    <text evidence="1">The sequence shown here is derived from an EMBL/GenBank/DDBJ whole genome shotgun (WGS) entry which is preliminary data.</text>
</comment>
<sequence length="251" mass="28027">MYFPNRESPLVKLSIYKQPNYFLVELLDLPENRINFQLVSAYNLALDEIEKINSSIKSTNKSNNGCLVTCSSGKFFSNGLDVKTALGNASFTEYFNRFLVRMLTLNLPTIAAIDGHAFAGGCILAFGHDYIVMNNKKGFICMNEVDINVPLSQARFMLMRTKIACPRILKQVTLEGKRFTAQQAFDAGFVDVVVDDSSKVIPEAFELGYRMSKKAIGNGTNFGILKMELNKNSILEMTKTHTTPGTYLSKL</sequence>
<organism evidence="1 2">
    <name type="scientific">Smittium culicis</name>
    <dbReference type="NCBI Taxonomy" id="133412"/>
    <lineage>
        <taxon>Eukaryota</taxon>
        <taxon>Fungi</taxon>
        <taxon>Fungi incertae sedis</taxon>
        <taxon>Zoopagomycota</taxon>
        <taxon>Kickxellomycotina</taxon>
        <taxon>Harpellomycetes</taxon>
        <taxon>Harpellales</taxon>
        <taxon>Legeriomycetaceae</taxon>
        <taxon>Smittium</taxon>
    </lineage>
</organism>
<dbReference type="GO" id="GO:0006635">
    <property type="term" value="P:fatty acid beta-oxidation"/>
    <property type="evidence" value="ECO:0007669"/>
    <property type="project" value="TreeGrafter"/>
</dbReference>
<dbReference type="PANTHER" id="PTHR11941">
    <property type="entry name" value="ENOYL-COA HYDRATASE-RELATED"/>
    <property type="match status" value="1"/>
</dbReference>
<dbReference type="InterPro" id="IPR029045">
    <property type="entry name" value="ClpP/crotonase-like_dom_sf"/>
</dbReference>
<dbReference type="InterPro" id="IPR001753">
    <property type="entry name" value="Enoyl-CoA_hydra/iso"/>
</dbReference>
<dbReference type="EMBL" id="LSSN01002482">
    <property type="protein sequence ID" value="OMJ16001.1"/>
    <property type="molecule type" value="Genomic_DNA"/>
</dbReference>
<keyword evidence="2" id="KW-1185">Reference proteome</keyword>
<dbReference type="AlphaFoldDB" id="A0A1R1XN18"/>
<dbReference type="Gene3D" id="3.90.226.10">
    <property type="entry name" value="2-enoyl-CoA Hydratase, Chain A, domain 1"/>
    <property type="match status" value="1"/>
</dbReference>
<dbReference type="SUPFAM" id="SSF52096">
    <property type="entry name" value="ClpP/crotonase"/>
    <property type="match status" value="1"/>
</dbReference>
<evidence type="ECO:0000313" key="2">
    <source>
        <dbReference type="Proteomes" id="UP000187283"/>
    </source>
</evidence>
<dbReference type="PANTHER" id="PTHR11941:SF75">
    <property type="entry name" value="ENOYL-COA HYDRATASE_ISOMERASE FAMILY PROTEIN"/>
    <property type="match status" value="1"/>
</dbReference>
<dbReference type="Pfam" id="PF00378">
    <property type="entry name" value="ECH_1"/>
    <property type="match status" value="1"/>
</dbReference>
<dbReference type="STRING" id="133412.A0A1R1XN18"/>
<protein>
    <submittedName>
        <fullName evidence="1">Enoyl-CoA delta isomerase 1, peroxisomal</fullName>
    </submittedName>
</protein>
<gene>
    <name evidence="1" type="ORF">AYI70_g6880</name>
</gene>
<dbReference type="GO" id="GO:0004165">
    <property type="term" value="F:delta(3)-delta(2)-enoyl-CoA isomerase activity"/>
    <property type="evidence" value="ECO:0007669"/>
    <property type="project" value="TreeGrafter"/>
</dbReference>
<dbReference type="Proteomes" id="UP000187283">
    <property type="component" value="Unassembled WGS sequence"/>
</dbReference>
<accession>A0A1R1XN18</accession>
<evidence type="ECO:0000313" key="1">
    <source>
        <dbReference type="EMBL" id="OMJ16001.1"/>
    </source>
</evidence>
<keyword evidence="1" id="KW-0413">Isomerase</keyword>
<dbReference type="CDD" id="cd06558">
    <property type="entry name" value="crotonase-like"/>
    <property type="match status" value="1"/>
</dbReference>
<dbReference type="GO" id="GO:0005777">
    <property type="term" value="C:peroxisome"/>
    <property type="evidence" value="ECO:0007669"/>
    <property type="project" value="TreeGrafter"/>
</dbReference>
<proteinExistence type="predicted"/>
<dbReference type="OrthoDB" id="1696280at2759"/>
<name>A0A1R1XN18_9FUNG</name>